<feature type="transmembrane region" description="Helical" evidence="2">
    <location>
        <begin position="50"/>
        <end position="71"/>
    </location>
</feature>
<keyword evidence="2" id="KW-1133">Transmembrane helix</keyword>
<feature type="transmembrane region" description="Helical" evidence="2">
    <location>
        <begin position="201"/>
        <end position="220"/>
    </location>
</feature>
<feature type="region of interest" description="Disordered" evidence="1">
    <location>
        <begin position="1"/>
        <end position="33"/>
    </location>
</feature>
<feature type="compositionally biased region" description="Basic and acidic residues" evidence="1">
    <location>
        <begin position="24"/>
        <end position="33"/>
    </location>
</feature>
<dbReference type="EMBL" id="AVPL01000004">
    <property type="protein sequence ID" value="KGN42475.1"/>
    <property type="molecule type" value="Genomic_DNA"/>
</dbReference>
<dbReference type="InterPro" id="IPR000412">
    <property type="entry name" value="ABC_2_transport"/>
</dbReference>
<feature type="transmembrane region" description="Helical" evidence="2">
    <location>
        <begin position="255"/>
        <end position="278"/>
    </location>
</feature>
<comment type="caution">
    <text evidence="3">The sequence shown here is derived from an EMBL/GenBank/DDBJ whole genome shotgun (WGS) entry which is preliminary data.</text>
</comment>
<accession>A0A0A0JYE8</accession>
<feature type="transmembrane region" description="Helical" evidence="2">
    <location>
        <begin position="163"/>
        <end position="189"/>
    </location>
</feature>
<dbReference type="AlphaFoldDB" id="A0A0A0JYE8"/>
<dbReference type="Proteomes" id="UP000030013">
    <property type="component" value="Unassembled WGS sequence"/>
</dbReference>
<dbReference type="RefSeq" id="WP_245618183.1">
    <property type="nucleotide sequence ID" value="NZ_AVPL01000004.1"/>
</dbReference>
<dbReference type="PIRSF" id="PIRSF006648">
    <property type="entry name" value="DrrB"/>
    <property type="match status" value="1"/>
</dbReference>
<evidence type="ECO:0000256" key="1">
    <source>
        <dbReference type="SAM" id="MobiDB-lite"/>
    </source>
</evidence>
<proteinExistence type="predicted"/>
<gene>
    <name evidence="3" type="ORF">N801_15430</name>
</gene>
<evidence type="ECO:0000256" key="2">
    <source>
        <dbReference type="SAM" id="Phobius"/>
    </source>
</evidence>
<keyword evidence="4" id="KW-1185">Reference proteome</keyword>
<dbReference type="InterPro" id="IPR051784">
    <property type="entry name" value="Nod_factor_ABC_transporter"/>
</dbReference>
<feature type="transmembrane region" description="Helical" evidence="2">
    <location>
        <begin position="83"/>
        <end position="109"/>
    </location>
</feature>
<dbReference type="STRING" id="1385519.N801_15430"/>
<dbReference type="eggNOG" id="COG0842">
    <property type="taxonomic scope" value="Bacteria"/>
</dbReference>
<dbReference type="GO" id="GO:0043190">
    <property type="term" value="C:ATP-binding cassette (ABC) transporter complex"/>
    <property type="evidence" value="ECO:0007669"/>
    <property type="project" value="InterPro"/>
</dbReference>
<dbReference type="PANTHER" id="PTHR43229">
    <property type="entry name" value="NODULATION PROTEIN J"/>
    <property type="match status" value="1"/>
</dbReference>
<protein>
    <submittedName>
        <fullName evidence="3">ABC transporter</fullName>
    </submittedName>
</protein>
<reference evidence="3 4" key="1">
    <citation type="submission" date="2013-08" db="EMBL/GenBank/DDBJ databases">
        <title>The genome sequence of Knoellia aerolata.</title>
        <authorList>
            <person name="Zhu W."/>
            <person name="Wang G."/>
        </authorList>
    </citation>
    <scope>NUCLEOTIDE SEQUENCE [LARGE SCALE GENOMIC DNA]</scope>
    <source>
        <strain evidence="3 4">DSM 18566</strain>
    </source>
</reference>
<evidence type="ECO:0000313" key="3">
    <source>
        <dbReference type="EMBL" id="KGN42475.1"/>
    </source>
</evidence>
<feature type="transmembrane region" description="Helical" evidence="2">
    <location>
        <begin position="130"/>
        <end position="151"/>
    </location>
</feature>
<dbReference type="GO" id="GO:0140359">
    <property type="term" value="F:ABC-type transporter activity"/>
    <property type="evidence" value="ECO:0007669"/>
    <property type="project" value="InterPro"/>
</dbReference>
<name>A0A0A0JYE8_9MICO</name>
<dbReference type="PANTHER" id="PTHR43229:SF6">
    <property type="entry name" value="ABC-TYPE MULTIDRUG TRANSPORT SYSTEM, PERMEASE COMPONENT"/>
    <property type="match status" value="1"/>
</dbReference>
<keyword evidence="2" id="KW-0812">Transmembrane</keyword>
<organism evidence="3 4">
    <name type="scientific">Knoellia aerolata DSM 18566</name>
    <dbReference type="NCBI Taxonomy" id="1385519"/>
    <lineage>
        <taxon>Bacteria</taxon>
        <taxon>Bacillati</taxon>
        <taxon>Actinomycetota</taxon>
        <taxon>Actinomycetes</taxon>
        <taxon>Micrococcales</taxon>
        <taxon>Intrasporangiaceae</taxon>
        <taxon>Knoellia</taxon>
    </lineage>
</organism>
<sequence length="285" mass="30160">MTATTMTSPDRRPGPGRATPELGTTRREARSRGERTAYVRLELRRTVRDLVTMFFVVGLPAFMYVLFGASAGYSQENAGNGNVALYVMISMAAYGAVTATVGIGGTAAVERMQGWGRQLGLTPLRDGTYVATKAVVALVVAALPILVVYVLGVLTGAEGTATAWLGSAAILVVGAVMFALYGLVFGLAFRSESAVTAAGGSLVVLGFLGNIFFPLSGILLDIARFTPLYGYVSLARYPLTEGHVVDSQGGLVHEALWMSVTNVAVWTGIFAVLATWLVRRSRGRQ</sequence>
<keyword evidence="2" id="KW-0472">Membrane</keyword>
<evidence type="ECO:0000313" key="4">
    <source>
        <dbReference type="Proteomes" id="UP000030013"/>
    </source>
</evidence>